<feature type="signal peptide" evidence="1">
    <location>
        <begin position="1"/>
        <end position="23"/>
    </location>
</feature>
<dbReference type="InParanoid" id="G2XN31"/>
<feature type="chain" id="PRO_5005348372" evidence="1">
    <location>
        <begin position="24"/>
        <end position="53"/>
    </location>
</feature>
<keyword evidence="1" id="KW-0732">Signal</keyword>
<dbReference type="EMBL" id="FQ790245">
    <property type="protein sequence ID" value="CCD42287.1"/>
    <property type="molecule type" value="Genomic_DNA"/>
</dbReference>
<dbReference type="HOGENOM" id="CLU_3068342_0_0_1"/>
<evidence type="ECO:0000256" key="1">
    <source>
        <dbReference type="SAM" id="SignalP"/>
    </source>
</evidence>
<reference evidence="3" key="1">
    <citation type="journal article" date="2011" name="PLoS Genet.">
        <title>Genomic analysis of the necrotrophic fungal pathogens Sclerotinia sclerotiorum and Botrytis cinerea.</title>
        <authorList>
            <person name="Amselem J."/>
            <person name="Cuomo C.A."/>
            <person name="van Kan J.A."/>
            <person name="Viaud M."/>
            <person name="Benito E.P."/>
            <person name="Couloux A."/>
            <person name="Coutinho P.M."/>
            <person name="de Vries R.P."/>
            <person name="Dyer P.S."/>
            <person name="Fillinger S."/>
            <person name="Fournier E."/>
            <person name="Gout L."/>
            <person name="Hahn M."/>
            <person name="Kohn L."/>
            <person name="Lapalu N."/>
            <person name="Plummer K.M."/>
            <person name="Pradier J.M."/>
            <person name="Quevillon E."/>
            <person name="Sharon A."/>
            <person name="Simon A."/>
            <person name="ten Have A."/>
            <person name="Tudzynski B."/>
            <person name="Tudzynski P."/>
            <person name="Wincker P."/>
            <person name="Andrew M."/>
            <person name="Anthouard V."/>
            <person name="Beever R.E."/>
            <person name="Beffa R."/>
            <person name="Benoit I."/>
            <person name="Bouzid O."/>
            <person name="Brault B."/>
            <person name="Chen Z."/>
            <person name="Choquer M."/>
            <person name="Collemare J."/>
            <person name="Cotton P."/>
            <person name="Danchin E.G."/>
            <person name="Da Silva C."/>
            <person name="Gautier A."/>
            <person name="Giraud C."/>
            <person name="Giraud T."/>
            <person name="Gonzalez C."/>
            <person name="Grossetete S."/>
            <person name="Guldener U."/>
            <person name="Henrissat B."/>
            <person name="Howlett B.J."/>
            <person name="Kodira C."/>
            <person name="Kretschmer M."/>
            <person name="Lappartient A."/>
            <person name="Leroch M."/>
            <person name="Levis C."/>
            <person name="Mauceli E."/>
            <person name="Neuveglise C."/>
            <person name="Oeser B."/>
            <person name="Pearson M."/>
            <person name="Poulain J."/>
            <person name="Poussereau N."/>
            <person name="Quesneville H."/>
            <person name="Rascle C."/>
            <person name="Schumacher J."/>
            <person name="Segurens B."/>
            <person name="Sexton A."/>
            <person name="Silva E."/>
            <person name="Sirven C."/>
            <person name="Soanes D.M."/>
            <person name="Talbot N.J."/>
            <person name="Templeton M."/>
            <person name="Yandava C."/>
            <person name="Yarden O."/>
            <person name="Zeng Q."/>
            <person name="Rollins J.A."/>
            <person name="Lebrun M.H."/>
            <person name="Dickman M."/>
        </authorList>
    </citation>
    <scope>NUCLEOTIDE SEQUENCE [LARGE SCALE GENOMIC DNA]</scope>
    <source>
        <strain evidence="3">T4</strain>
    </source>
</reference>
<proteinExistence type="predicted"/>
<gene>
    <name evidence="2" type="ORF">BofuT4_P014150.1</name>
</gene>
<protein>
    <submittedName>
        <fullName evidence="2">Uncharacterized protein</fullName>
    </submittedName>
</protein>
<sequence length="53" mass="5938">MKLGILTCSLVSVRILLLTRFYGKFTFQSVPTPSTARLRLVLICSNPCLPRGR</sequence>
<dbReference type="AlphaFoldDB" id="G2XN31"/>
<evidence type="ECO:0000313" key="3">
    <source>
        <dbReference type="Proteomes" id="UP000008177"/>
    </source>
</evidence>
<evidence type="ECO:0000313" key="2">
    <source>
        <dbReference type="EMBL" id="CCD42287.1"/>
    </source>
</evidence>
<dbReference type="Proteomes" id="UP000008177">
    <property type="component" value="Unplaced contigs"/>
</dbReference>
<name>G2XN31_BOTF4</name>
<accession>G2XN31</accession>
<organism evidence="2 3">
    <name type="scientific">Botryotinia fuckeliana (strain T4)</name>
    <name type="common">Noble rot fungus</name>
    <name type="synonym">Botrytis cinerea</name>
    <dbReference type="NCBI Taxonomy" id="999810"/>
    <lineage>
        <taxon>Eukaryota</taxon>
        <taxon>Fungi</taxon>
        <taxon>Dikarya</taxon>
        <taxon>Ascomycota</taxon>
        <taxon>Pezizomycotina</taxon>
        <taxon>Leotiomycetes</taxon>
        <taxon>Helotiales</taxon>
        <taxon>Sclerotiniaceae</taxon>
        <taxon>Botrytis</taxon>
    </lineage>
</organism>